<evidence type="ECO:0000256" key="1">
    <source>
        <dbReference type="ARBA" id="ARBA00004571"/>
    </source>
</evidence>
<dbReference type="PROSITE" id="PS52016">
    <property type="entry name" value="TONB_DEPENDENT_REC_3"/>
    <property type="match status" value="1"/>
</dbReference>
<proteinExistence type="inferred from homology"/>
<keyword evidence="10 15" id="KW-0798">TonB box</keyword>
<dbReference type="InterPro" id="IPR010105">
    <property type="entry name" value="TonB_sidphr_rcpt"/>
</dbReference>
<dbReference type="Gene3D" id="2.40.170.20">
    <property type="entry name" value="TonB-dependent receptor, beta-barrel domain"/>
    <property type="match status" value="1"/>
</dbReference>
<keyword evidence="5" id="KW-0410">Iron transport</keyword>
<dbReference type="InterPro" id="IPR039426">
    <property type="entry name" value="TonB-dep_rcpt-like"/>
</dbReference>
<evidence type="ECO:0000256" key="4">
    <source>
        <dbReference type="ARBA" id="ARBA00022452"/>
    </source>
</evidence>
<evidence type="ECO:0000256" key="5">
    <source>
        <dbReference type="ARBA" id="ARBA00022496"/>
    </source>
</evidence>
<organism evidence="20 21">
    <name type="scientific">Plastoroseomonas hellenica</name>
    <dbReference type="NCBI Taxonomy" id="2687306"/>
    <lineage>
        <taxon>Bacteria</taxon>
        <taxon>Pseudomonadati</taxon>
        <taxon>Pseudomonadota</taxon>
        <taxon>Alphaproteobacteria</taxon>
        <taxon>Acetobacterales</taxon>
        <taxon>Acetobacteraceae</taxon>
        <taxon>Plastoroseomonas</taxon>
    </lineage>
</organism>
<feature type="region of interest" description="Disordered" evidence="16">
    <location>
        <begin position="35"/>
        <end position="73"/>
    </location>
</feature>
<sequence length="715" mass="78300">MIGTHLTVLGRLCWVPAAAMSLIAADAAAQTTGEASATTLPELRVEGESARGPVRGPVATRSATATRTDTPLNETPQSVTVITRDRMDTLNATSLSLATRYTAGTNLEQYGEDARGEYFAIRGFPADIFLDGMRLPAFTGFSSFRLEPWGMERIEVLRGSSSALYGSSNPGGIINAISRIPQPDLRNTVALQIGSFERLQTHFDLGGALTDDGSVLWRFTGLVRDGNTQIDDVLNNRIYLAPSLRFRLGDRTDLTLLASYMRDDAGSNAAFLPLAGTINPSRFGTIPRERNSGEPGYDRFLRNQYMAGYQLEHRPSDDWTLRQSLRYMHMNIDYRSIYPSGAVGANGQSPRIAFRGEPIFNAITVDNSAEYRFSTGPVSHTALFGLDYRWQLTQNRSGSLTGPAQGVPSLNLFSPVYGAAVPLPAITTSNNQAQSQFGIYLQDQIRLDRWVLTLSGRQDWAWGDTRNNITGTHATMNDNALTGRVGLLYASAIGLSPYVSYSTSFLPTAGTDFFGRNFEPTTGQQWEVGLKYQPEGRSSLFTMALYDLTQQNVSTGDPNHIGFNIQTGEARSRGIELEANIALTDAWRVIAAYTYQEPEITRSTTATLGNRPTATPNHSASLWTDYTFRIADGVTATLGGGVRYQGNTLGNNQSGSIYHVPSYTLYDAMARIDWQNWRLAVNGSNLSDRTYLAACSTTCTYGTGRTVFATLAYSW</sequence>
<keyword evidence="13 14" id="KW-0998">Cell outer membrane</keyword>
<evidence type="ECO:0000256" key="11">
    <source>
        <dbReference type="ARBA" id="ARBA00023136"/>
    </source>
</evidence>
<evidence type="ECO:0000259" key="18">
    <source>
        <dbReference type="Pfam" id="PF00593"/>
    </source>
</evidence>
<dbReference type="InterPro" id="IPR037066">
    <property type="entry name" value="Plug_dom_sf"/>
</dbReference>
<dbReference type="RefSeq" id="WP_211850889.1">
    <property type="nucleotide sequence ID" value="NZ_JAAGBB010000003.1"/>
</dbReference>
<keyword evidence="12 20" id="KW-0675">Receptor</keyword>
<evidence type="ECO:0000256" key="15">
    <source>
        <dbReference type="RuleBase" id="RU003357"/>
    </source>
</evidence>
<comment type="subcellular location">
    <subcellularLocation>
        <location evidence="1 14">Cell outer membrane</location>
        <topology evidence="1 14">Multi-pass membrane protein</topology>
    </subcellularLocation>
</comment>
<keyword evidence="11 14" id="KW-0472">Membrane</keyword>
<dbReference type="Gene3D" id="2.170.130.10">
    <property type="entry name" value="TonB-dependent receptor, plug domain"/>
    <property type="match status" value="1"/>
</dbReference>
<evidence type="ECO:0000256" key="12">
    <source>
        <dbReference type="ARBA" id="ARBA00023170"/>
    </source>
</evidence>
<dbReference type="Pfam" id="PF00593">
    <property type="entry name" value="TonB_dep_Rec_b-barrel"/>
    <property type="match status" value="1"/>
</dbReference>
<feature type="compositionally biased region" description="Low complexity" evidence="16">
    <location>
        <begin position="59"/>
        <end position="70"/>
    </location>
</feature>
<keyword evidence="6 14" id="KW-0812">Transmembrane</keyword>
<dbReference type="InterPro" id="IPR036942">
    <property type="entry name" value="Beta-barrel_TonB_sf"/>
</dbReference>
<dbReference type="CDD" id="cd01347">
    <property type="entry name" value="ligand_gated_channel"/>
    <property type="match status" value="1"/>
</dbReference>
<evidence type="ECO:0000259" key="19">
    <source>
        <dbReference type="Pfam" id="PF07715"/>
    </source>
</evidence>
<evidence type="ECO:0000256" key="14">
    <source>
        <dbReference type="PROSITE-ProRule" id="PRU01360"/>
    </source>
</evidence>
<dbReference type="InterPro" id="IPR012910">
    <property type="entry name" value="Plug_dom"/>
</dbReference>
<evidence type="ECO:0000256" key="7">
    <source>
        <dbReference type="ARBA" id="ARBA00022729"/>
    </source>
</evidence>
<evidence type="ECO:0000256" key="16">
    <source>
        <dbReference type="SAM" id="MobiDB-lite"/>
    </source>
</evidence>
<comment type="caution">
    <text evidence="20">The sequence shown here is derived from an EMBL/GenBank/DDBJ whole genome shotgun (WGS) entry which is preliminary data.</text>
</comment>
<accession>A0ABS5ESK9</accession>
<evidence type="ECO:0000256" key="10">
    <source>
        <dbReference type="ARBA" id="ARBA00023077"/>
    </source>
</evidence>
<evidence type="ECO:0000256" key="13">
    <source>
        <dbReference type="ARBA" id="ARBA00023237"/>
    </source>
</evidence>
<keyword evidence="21" id="KW-1185">Reference proteome</keyword>
<feature type="domain" description="TonB-dependent receptor plug" evidence="19">
    <location>
        <begin position="72"/>
        <end position="173"/>
    </location>
</feature>
<evidence type="ECO:0000256" key="6">
    <source>
        <dbReference type="ARBA" id="ARBA00022692"/>
    </source>
</evidence>
<dbReference type="InterPro" id="IPR000531">
    <property type="entry name" value="Beta-barrel_TonB"/>
</dbReference>
<dbReference type="Pfam" id="PF07715">
    <property type="entry name" value="Plug"/>
    <property type="match status" value="1"/>
</dbReference>
<evidence type="ECO:0000256" key="8">
    <source>
        <dbReference type="ARBA" id="ARBA00023004"/>
    </source>
</evidence>
<keyword evidence="3 14" id="KW-0813">Transport</keyword>
<feature type="domain" description="TonB-dependent receptor-like beta-barrel" evidence="18">
    <location>
        <begin position="247"/>
        <end position="686"/>
    </location>
</feature>
<dbReference type="PANTHER" id="PTHR32552:SF68">
    <property type="entry name" value="FERRICHROME OUTER MEMBRANE TRANSPORTER_PHAGE RECEPTOR"/>
    <property type="match status" value="1"/>
</dbReference>
<dbReference type="PANTHER" id="PTHR32552">
    <property type="entry name" value="FERRICHROME IRON RECEPTOR-RELATED"/>
    <property type="match status" value="1"/>
</dbReference>
<evidence type="ECO:0000256" key="2">
    <source>
        <dbReference type="ARBA" id="ARBA00009810"/>
    </source>
</evidence>
<feature type="signal peptide" evidence="17">
    <location>
        <begin position="1"/>
        <end position="19"/>
    </location>
</feature>
<keyword evidence="9" id="KW-0406">Ion transport</keyword>
<dbReference type="EMBL" id="JAAGBB010000003">
    <property type="protein sequence ID" value="MBR0663289.1"/>
    <property type="molecule type" value="Genomic_DNA"/>
</dbReference>
<evidence type="ECO:0000256" key="9">
    <source>
        <dbReference type="ARBA" id="ARBA00023065"/>
    </source>
</evidence>
<dbReference type="NCBIfam" id="TIGR01783">
    <property type="entry name" value="TonB-siderophor"/>
    <property type="match status" value="1"/>
</dbReference>
<feature type="chain" id="PRO_5046503642" evidence="17">
    <location>
        <begin position="20"/>
        <end position="715"/>
    </location>
</feature>
<reference evidence="21" key="1">
    <citation type="journal article" date="2021" name="Syst. Appl. Microbiol.">
        <title>Roseomonas hellenica sp. nov., isolated from roots of wild-growing Alkanna tinctoria.</title>
        <authorList>
            <person name="Rat A."/>
            <person name="Naranjo H.D."/>
            <person name="Lebbe L."/>
            <person name="Cnockaert M."/>
            <person name="Krigas N."/>
            <person name="Grigoriadou K."/>
            <person name="Maloupa E."/>
            <person name="Willems A."/>
        </authorList>
    </citation>
    <scope>NUCLEOTIDE SEQUENCE [LARGE SCALE GENOMIC DNA]</scope>
    <source>
        <strain evidence="21">LMG 31523</strain>
    </source>
</reference>
<protein>
    <submittedName>
        <fullName evidence="20">TonB-dependent siderophore receptor</fullName>
    </submittedName>
</protein>
<evidence type="ECO:0000313" key="20">
    <source>
        <dbReference type="EMBL" id="MBR0663289.1"/>
    </source>
</evidence>
<keyword evidence="7 17" id="KW-0732">Signal</keyword>
<evidence type="ECO:0000313" key="21">
    <source>
        <dbReference type="Proteomes" id="UP001196870"/>
    </source>
</evidence>
<dbReference type="Proteomes" id="UP001196870">
    <property type="component" value="Unassembled WGS sequence"/>
</dbReference>
<comment type="similarity">
    <text evidence="2 14 15">Belongs to the TonB-dependent receptor family.</text>
</comment>
<dbReference type="SUPFAM" id="SSF56935">
    <property type="entry name" value="Porins"/>
    <property type="match status" value="1"/>
</dbReference>
<keyword evidence="4 14" id="KW-1134">Transmembrane beta strand</keyword>
<evidence type="ECO:0000256" key="3">
    <source>
        <dbReference type="ARBA" id="ARBA00022448"/>
    </source>
</evidence>
<evidence type="ECO:0000256" key="17">
    <source>
        <dbReference type="SAM" id="SignalP"/>
    </source>
</evidence>
<keyword evidence="8" id="KW-0408">Iron</keyword>
<gene>
    <name evidence="20" type="ORF">GXW71_02865</name>
</gene>
<name>A0ABS5ESK9_9PROT</name>